<sequence length="184" mass="20046">MIVDCRLVLGQAEVAIVGRGFGIQTDPLVRDEGVKISTFEIDYKGKEAETLSLVRHLLDYSDFAFPNARRRATLQDRGPAFPLSGETYSTMIIAPDTNLKKGRIAVARNEGAPGSDKERQAQGGRPAGGDSPFGQQKASKSAYDWPSSHSPLTLCFFFHLHETVGAEEKNIEGTLVVLRGPRGE</sequence>
<evidence type="ECO:0000313" key="2">
    <source>
        <dbReference type="EMBL" id="RKO93920.1"/>
    </source>
</evidence>
<proteinExistence type="predicted"/>
<keyword evidence="3" id="KW-1185">Reference proteome</keyword>
<evidence type="ECO:0000256" key="1">
    <source>
        <dbReference type="SAM" id="MobiDB-lite"/>
    </source>
</evidence>
<protein>
    <submittedName>
        <fullName evidence="2">Uncharacterized protein</fullName>
    </submittedName>
</protein>
<dbReference type="Proteomes" id="UP000269721">
    <property type="component" value="Unassembled WGS sequence"/>
</dbReference>
<evidence type="ECO:0000313" key="3">
    <source>
        <dbReference type="Proteomes" id="UP000269721"/>
    </source>
</evidence>
<organism evidence="2 3">
    <name type="scientific">Blyttiomyces helicus</name>
    <dbReference type="NCBI Taxonomy" id="388810"/>
    <lineage>
        <taxon>Eukaryota</taxon>
        <taxon>Fungi</taxon>
        <taxon>Fungi incertae sedis</taxon>
        <taxon>Chytridiomycota</taxon>
        <taxon>Chytridiomycota incertae sedis</taxon>
        <taxon>Chytridiomycetes</taxon>
        <taxon>Chytridiomycetes incertae sedis</taxon>
        <taxon>Blyttiomyces</taxon>
    </lineage>
</organism>
<dbReference type="EMBL" id="KZ994069">
    <property type="protein sequence ID" value="RKO93920.1"/>
    <property type="molecule type" value="Genomic_DNA"/>
</dbReference>
<feature type="region of interest" description="Disordered" evidence="1">
    <location>
        <begin position="108"/>
        <end position="144"/>
    </location>
</feature>
<gene>
    <name evidence="2" type="ORF">BDK51DRAFT_30433</name>
</gene>
<name>A0A4P9WRK7_9FUNG</name>
<accession>A0A4P9WRK7</accession>
<dbReference type="AlphaFoldDB" id="A0A4P9WRK7"/>
<reference evidence="3" key="1">
    <citation type="journal article" date="2018" name="Nat. Microbiol.">
        <title>Leveraging single-cell genomics to expand the fungal tree of life.</title>
        <authorList>
            <person name="Ahrendt S.R."/>
            <person name="Quandt C.A."/>
            <person name="Ciobanu D."/>
            <person name="Clum A."/>
            <person name="Salamov A."/>
            <person name="Andreopoulos B."/>
            <person name="Cheng J.F."/>
            <person name="Woyke T."/>
            <person name="Pelin A."/>
            <person name="Henrissat B."/>
            <person name="Reynolds N.K."/>
            <person name="Benny G.L."/>
            <person name="Smith M.E."/>
            <person name="James T.Y."/>
            <person name="Grigoriev I.V."/>
        </authorList>
    </citation>
    <scope>NUCLEOTIDE SEQUENCE [LARGE SCALE GENOMIC DNA]</scope>
</reference>